<comment type="caution">
    <text evidence="1">The sequence shown here is derived from an EMBL/GenBank/DDBJ whole genome shotgun (WGS) entry which is preliminary data.</text>
</comment>
<protein>
    <submittedName>
        <fullName evidence="1">Uncharacterized protein</fullName>
    </submittedName>
</protein>
<dbReference type="Proteomes" id="UP001304895">
    <property type="component" value="Unassembled WGS sequence"/>
</dbReference>
<sequence>MVSVSGRPWLSLSNEVLGRICEQFCPHCAGEDCLGRPASDFAGPEYFGTLDALTKVNVRIGRQAQLVRHHFFSGSCHSLPKFVRLLVDRPALAAQVRVVRLGDDDQQPCVLDGLDGQDVAKFWAAVMPEFCVPSSPGEMVSAGPPVELVELARQTVSCQPIQRGPSTRRVSGANARFNAIALLALAKGITSIAVRGDWATAVFSNLTDAAAIVARFSDHRVQTRTGPARSSALRCADFTKFAFLERKPCLLTWTEIQAMVDLFSFARLREIRFVSGGDCELVGYDIVEKLADAKLATYLTRLEIDTSQSGLFIDEDTWSAARGQFYTIPSLADFPNLRHLSLSADSIYFPSQYPRVLLHDRVDEDAAIAMDMDMDDGPRSRLVDLLPVGLRTLKITGIYAIHTDDVKDLARACINSSSNNNNNNNNNSSRFGALRRLVGACENDEVASMFAAAGVEYEFDQPEFFFDRFAANWWYQ</sequence>
<proteinExistence type="predicted"/>
<keyword evidence="2" id="KW-1185">Reference proteome</keyword>
<dbReference type="AlphaFoldDB" id="A0AAN6UKW8"/>
<reference evidence="1" key="1">
    <citation type="journal article" date="2023" name="Mol. Phylogenet. Evol.">
        <title>Genome-scale phylogeny and comparative genomics of the fungal order Sordariales.</title>
        <authorList>
            <person name="Hensen N."/>
            <person name="Bonometti L."/>
            <person name="Westerberg I."/>
            <person name="Brannstrom I.O."/>
            <person name="Guillou S."/>
            <person name="Cros-Aarteil S."/>
            <person name="Calhoun S."/>
            <person name="Haridas S."/>
            <person name="Kuo A."/>
            <person name="Mondo S."/>
            <person name="Pangilinan J."/>
            <person name="Riley R."/>
            <person name="LaButti K."/>
            <person name="Andreopoulos B."/>
            <person name="Lipzen A."/>
            <person name="Chen C."/>
            <person name="Yan M."/>
            <person name="Daum C."/>
            <person name="Ng V."/>
            <person name="Clum A."/>
            <person name="Steindorff A."/>
            <person name="Ohm R.A."/>
            <person name="Martin F."/>
            <person name="Silar P."/>
            <person name="Natvig D.O."/>
            <person name="Lalanne C."/>
            <person name="Gautier V."/>
            <person name="Ament-Velasquez S.L."/>
            <person name="Kruys A."/>
            <person name="Hutchinson M.I."/>
            <person name="Powell A.J."/>
            <person name="Barry K."/>
            <person name="Miller A.N."/>
            <person name="Grigoriev I.V."/>
            <person name="Debuchy R."/>
            <person name="Gladieux P."/>
            <person name="Hiltunen Thoren M."/>
            <person name="Johannesson H."/>
        </authorList>
    </citation>
    <scope>NUCLEOTIDE SEQUENCE</scope>
    <source>
        <strain evidence="1">CBS 123565</strain>
    </source>
</reference>
<accession>A0AAN6UKW8</accession>
<dbReference type="EMBL" id="MU853412">
    <property type="protein sequence ID" value="KAK4133591.1"/>
    <property type="molecule type" value="Genomic_DNA"/>
</dbReference>
<reference evidence="1" key="2">
    <citation type="submission" date="2023-05" db="EMBL/GenBank/DDBJ databases">
        <authorList>
            <consortium name="Lawrence Berkeley National Laboratory"/>
            <person name="Steindorff A."/>
            <person name="Hensen N."/>
            <person name="Bonometti L."/>
            <person name="Westerberg I."/>
            <person name="Brannstrom I.O."/>
            <person name="Guillou S."/>
            <person name="Cros-Aarteil S."/>
            <person name="Calhoun S."/>
            <person name="Haridas S."/>
            <person name="Kuo A."/>
            <person name="Mondo S."/>
            <person name="Pangilinan J."/>
            <person name="Riley R."/>
            <person name="Labutti K."/>
            <person name="Andreopoulos B."/>
            <person name="Lipzen A."/>
            <person name="Chen C."/>
            <person name="Yanf M."/>
            <person name="Daum C."/>
            <person name="Ng V."/>
            <person name="Clum A."/>
            <person name="Ohm R."/>
            <person name="Martin F."/>
            <person name="Silar P."/>
            <person name="Natvig D."/>
            <person name="Lalanne C."/>
            <person name="Gautier V."/>
            <person name="Ament-Velasquez S.L."/>
            <person name="Kruys A."/>
            <person name="Hutchinson M.I."/>
            <person name="Powell A.J."/>
            <person name="Barry K."/>
            <person name="Miller A.N."/>
            <person name="Grigoriev I.V."/>
            <person name="Debuchy R."/>
            <person name="Gladieux P."/>
            <person name="Thoren M.H."/>
            <person name="Johannesson H."/>
        </authorList>
    </citation>
    <scope>NUCLEOTIDE SEQUENCE</scope>
    <source>
        <strain evidence="1">CBS 123565</strain>
    </source>
</reference>
<gene>
    <name evidence="1" type="ORF">BT67DRAFT_479058</name>
</gene>
<name>A0AAN6UKW8_9PEZI</name>
<organism evidence="1 2">
    <name type="scientific">Trichocladium antarcticum</name>
    <dbReference type="NCBI Taxonomy" id="1450529"/>
    <lineage>
        <taxon>Eukaryota</taxon>
        <taxon>Fungi</taxon>
        <taxon>Dikarya</taxon>
        <taxon>Ascomycota</taxon>
        <taxon>Pezizomycotina</taxon>
        <taxon>Sordariomycetes</taxon>
        <taxon>Sordariomycetidae</taxon>
        <taxon>Sordariales</taxon>
        <taxon>Chaetomiaceae</taxon>
        <taxon>Trichocladium</taxon>
    </lineage>
</organism>
<evidence type="ECO:0000313" key="1">
    <source>
        <dbReference type="EMBL" id="KAK4133591.1"/>
    </source>
</evidence>
<evidence type="ECO:0000313" key="2">
    <source>
        <dbReference type="Proteomes" id="UP001304895"/>
    </source>
</evidence>